<evidence type="ECO:0000313" key="2">
    <source>
        <dbReference type="EMBL" id="MBB0232979.1"/>
    </source>
</evidence>
<dbReference type="InterPro" id="IPR010071">
    <property type="entry name" value="AA_adenyl_dom"/>
</dbReference>
<dbReference type="Gene3D" id="3.40.50.12780">
    <property type="entry name" value="N-terminal domain of ligase-like"/>
    <property type="match status" value="1"/>
</dbReference>
<feature type="non-terminal residue" evidence="2">
    <location>
        <position position="276"/>
    </location>
</feature>
<dbReference type="InterPro" id="IPR042099">
    <property type="entry name" value="ANL_N_sf"/>
</dbReference>
<dbReference type="CDD" id="cd05930">
    <property type="entry name" value="A_NRPS"/>
    <property type="match status" value="1"/>
</dbReference>
<evidence type="ECO:0000313" key="3">
    <source>
        <dbReference type="Proteomes" id="UP000530234"/>
    </source>
</evidence>
<feature type="non-terminal residue" evidence="2">
    <location>
        <position position="1"/>
    </location>
</feature>
<dbReference type="EMBL" id="VKHS01001355">
    <property type="protein sequence ID" value="MBB0232979.1"/>
    <property type="molecule type" value="Genomic_DNA"/>
</dbReference>
<dbReference type="PANTHER" id="PTHR45527:SF1">
    <property type="entry name" value="FATTY ACID SYNTHASE"/>
    <property type="match status" value="1"/>
</dbReference>
<protein>
    <submittedName>
        <fullName evidence="2">Amino acid adenylation domain-containing protein</fullName>
    </submittedName>
</protein>
<organism evidence="2 3">
    <name type="scientific">Streptomyces calidiresistens</name>
    <dbReference type="NCBI Taxonomy" id="1485586"/>
    <lineage>
        <taxon>Bacteria</taxon>
        <taxon>Bacillati</taxon>
        <taxon>Actinomycetota</taxon>
        <taxon>Actinomycetes</taxon>
        <taxon>Kitasatosporales</taxon>
        <taxon>Streptomycetaceae</taxon>
        <taxon>Streptomyces</taxon>
    </lineage>
</organism>
<dbReference type="InterPro" id="IPR045851">
    <property type="entry name" value="AMP-bd_C_sf"/>
</dbReference>
<sequence>YVIFTSGSTGRPKGVVVGHGALAAHVAAARECFAITPGDRVLAFSSFSFDASLDQLLPALTGGATVVLRPDEQWEPGRIPGIVARHGITVANFPPTYWAELAGSLTGASATRLAATLRLLILGGEAIPPAALATWRRHLPGVRVVNAYGPTETTVTATVHDVVDAEGTRRVPIGRPLGSRRALVVDTEGEPVPVGIPGELLIGGPELALGYLGRPALTAERFVPDPYGPPGGRAYRTGDLVRRLPSGDLEFLGRTDDQVKIRGFRVEPGEIEAVLA</sequence>
<feature type="domain" description="AMP-dependent synthetase/ligase" evidence="1">
    <location>
        <begin position="1"/>
        <end position="212"/>
    </location>
</feature>
<dbReference type="InterPro" id="IPR000873">
    <property type="entry name" value="AMP-dep_synth/lig_dom"/>
</dbReference>
<dbReference type="GO" id="GO:0043041">
    <property type="term" value="P:amino acid activation for nonribosomal peptide biosynthetic process"/>
    <property type="evidence" value="ECO:0007669"/>
    <property type="project" value="TreeGrafter"/>
</dbReference>
<proteinExistence type="predicted"/>
<gene>
    <name evidence="2" type="ORF">FOE67_26675</name>
</gene>
<dbReference type="PANTHER" id="PTHR45527">
    <property type="entry name" value="NONRIBOSOMAL PEPTIDE SYNTHETASE"/>
    <property type="match status" value="1"/>
</dbReference>
<comment type="caution">
    <text evidence="2">The sequence shown here is derived from an EMBL/GenBank/DDBJ whole genome shotgun (WGS) entry which is preliminary data.</text>
</comment>
<dbReference type="PROSITE" id="PS00455">
    <property type="entry name" value="AMP_BINDING"/>
    <property type="match status" value="1"/>
</dbReference>
<dbReference type="SUPFAM" id="SSF56801">
    <property type="entry name" value="Acetyl-CoA synthetase-like"/>
    <property type="match status" value="1"/>
</dbReference>
<dbReference type="GO" id="GO:0031177">
    <property type="term" value="F:phosphopantetheine binding"/>
    <property type="evidence" value="ECO:0007669"/>
    <property type="project" value="TreeGrafter"/>
</dbReference>
<dbReference type="AlphaFoldDB" id="A0A7W3T8N3"/>
<dbReference type="Proteomes" id="UP000530234">
    <property type="component" value="Unassembled WGS sequence"/>
</dbReference>
<keyword evidence="3" id="KW-1185">Reference proteome</keyword>
<accession>A0A7W3T8N3</accession>
<dbReference type="Gene3D" id="3.30.300.30">
    <property type="match status" value="1"/>
</dbReference>
<dbReference type="InterPro" id="IPR020845">
    <property type="entry name" value="AMP-binding_CS"/>
</dbReference>
<dbReference type="NCBIfam" id="TIGR01733">
    <property type="entry name" value="AA-adenyl-dom"/>
    <property type="match status" value="1"/>
</dbReference>
<dbReference type="Pfam" id="PF00501">
    <property type="entry name" value="AMP-binding"/>
    <property type="match status" value="1"/>
</dbReference>
<reference evidence="3" key="1">
    <citation type="submission" date="2019-10" db="EMBL/GenBank/DDBJ databases">
        <title>Streptomyces sp. nov., a novel actinobacterium isolated from alkaline environment.</title>
        <authorList>
            <person name="Golinska P."/>
        </authorList>
    </citation>
    <scope>NUCLEOTIDE SEQUENCE [LARGE SCALE GENOMIC DNA]</scope>
    <source>
        <strain evidence="3">DSM 42108</strain>
    </source>
</reference>
<dbReference type="GO" id="GO:0044550">
    <property type="term" value="P:secondary metabolite biosynthetic process"/>
    <property type="evidence" value="ECO:0007669"/>
    <property type="project" value="TreeGrafter"/>
</dbReference>
<evidence type="ECO:0000259" key="1">
    <source>
        <dbReference type="Pfam" id="PF00501"/>
    </source>
</evidence>
<dbReference type="GO" id="GO:0005737">
    <property type="term" value="C:cytoplasm"/>
    <property type="evidence" value="ECO:0007669"/>
    <property type="project" value="TreeGrafter"/>
</dbReference>
<name>A0A7W3T8N3_9ACTN</name>